<feature type="region of interest" description="Disordered" evidence="1">
    <location>
        <begin position="90"/>
        <end position="212"/>
    </location>
</feature>
<evidence type="ECO:0000313" key="2">
    <source>
        <dbReference type="Proteomes" id="UP000694844"/>
    </source>
</evidence>
<feature type="compositionally biased region" description="Polar residues" evidence="1">
    <location>
        <begin position="13"/>
        <end position="29"/>
    </location>
</feature>
<gene>
    <name evidence="3" type="primary">LOC111136772</name>
</gene>
<sequence length="249" mass="25113">MSSISGPGALAHQLSSATQGEPSFNPNQLNHELFQNLGYNPEAVNSETTALHHGPLSLTGPGVSGPANVNNLGSGPAEVMNNHQNGGIHGAMTQDGGTNQNHGAAVNGVGTTNHNGGVPTTGNGQTSTQNGGTGTQHSGTAIYKPLNGGTGTQNGGTAIYKPQNGGTIDQNGGATQAGGSSHQNGGTATQNGGTQAGNGETGSGDGSTDQPRYHIVLNSEGQQCSFKKQTPPESLWLLKQYPMKNLQII</sequence>
<name>A0A8B8EUC6_CRAVI</name>
<feature type="region of interest" description="Disordered" evidence="1">
    <location>
        <begin position="52"/>
        <end position="76"/>
    </location>
</feature>
<dbReference type="GeneID" id="111136772"/>
<dbReference type="OrthoDB" id="6100022at2759"/>
<reference evidence="3" key="1">
    <citation type="submission" date="2025-08" db="UniProtKB">
        <authorList>
            <consortium name="RefSeq"/>
        </authorList>
    </citation>
    <scope>IDENTIFICATION</scope>
    <source>
        <tissue evidence="3">Whole sample</tissue>
    </source>
</reference>
<protein>
    <submittedName>
        <fullName evidence="3">Jacalin-related lectin 5-like isoform X1</fullName>
    </submittedName>
</protein>
<dbReference type="Proteomes" id="UP000694844">
    <property type="component" value="Chromosome 5"/>
</dbReference>
<dbReference type="RefSeq" id="XP_022343580.1">
    <property type="nucleotide sequence ID" value="XM_022487872.1"/>
</dbReference>
<feature type="region of interest" description="Disordered" evidence="1">
    <location>
        <begin position="1"/>
        <end position="29"/>
    </location>
</feature>
<accession>A0A8B8EUC6</accession>
<proteinExistence type="predicted"/>
<feature type="compositionally biased region" description="Gly residues" evidence="1">
    <location>
        <begin position="194"/>
        <end position="205"/>
    </location>
</feature>
<feature type="compositionally biased region" description="Polar residues" evidence="1">
    <location>
        <begin position="164"/>
        <end position="182"/>
    </location>
</feature>
<organism evidence="2 3">
    <name type="scientific">Crassostrea virginica</name>
    <name type="common">Eastern oyster</name>
    <dbReference type="NCBI Taxonomy" id="6565"/>
    <lineage>
        <taxon>Eukaryota</taxon>
        <taxon>Metazoa</taxon>
        <taxon>Spiralia</taxon>
        <taxon>Lophotrochozoa</taxon>
        <taxon>Mollusca</taxon>
        <taxon>Bivalvia</taxon>
        <taxon>Autobranchia</taxon>
        <taxon>Pteriomorphia</taxon>
        <taxon>Ostreida</taxon>
        <taxon>Ostreoidea</taxon>
        <taxon>Ostreidae</taxon>
        <taxon>Crassostrea</taxon>
    </lineage>
</organism>
<dbReference type="AlphaFoldDB" id="A0A8B8EUC6"/>
<keyword evidence="2" id="KW-1185">Reference proteome</keyword>
<evidence type="ECO:0000313" key="3">
    <source>
        <dbReference type="RefSeq" id="XP_022343580.1"/>
    </source>
</evidence>
<feature type="compositionally biased region" description="Low complexity" evidence="1">
    <location>
        <begin position="183"/>
        <end position="193"/>
    </location>
</feature>
<feature type="compositionally biased region" description="Low complexity" evidence="1">
    <location>
        <begin position="106"/>
        <end position="140"/>
    </location>
</feature>
<dbReference type="KEGG" id="cvn:111136772"/>
<evidence type="ECO:0000256" key="1">
    <source>
        <dbReference type="SAM" id="MobiDB-lite"/>
    </source>
</evidence>